<dbReference type="BioCyc" id="LINT1085541:G11IQ-4554-MONOMER"/>
<organism evidence="1 2">
    <name type="scientific">Leptospira interrogans serovar Australis str. 200703203</name>
    <dbReference type="NCBI Taxonomy" id="1085541"/>
    <lineage>
        <taxon>Bacteria</taxon>
        <taxon>Pseudomonadati</taxon>
        <taxon>Spirochaetota</taxon>
        <taxon>Spirochaetia</taxon>
        <taxon>Leptospirales</taxon>
        <taxon>Leptospiraceae</taxon>
        <taxon>Leptospira</taxon>
    </lineage>
</organism>
<protein>
    <submittedName>
        <fullName evidence="1">Uncharacterized protein</fullName>
    </submittedName>
</protein>
<reference evidence="1 2" key="1">
    <citation type="submission" date="2013-02" db="EMBL/GenBank/DDBJ databases">
        <authorList>
            <person name="Harkins D.M."/>
            <person name="Durkin A.S."/>
            <person name="Brinkac L.M."/>
            <person name="Haft D.H."/>
            <person name="Selengut J.D."/>
            <person name="Sanka R."/>
            <person name="DePew J."/>
            <person name="Purushe J."/>
            <person name="Picardeau M."/>
            <person name="Werts C."/>
            <person name="Goarant C."/>
            <person name="Vinetz J.M."/>
            <person name="Sutton G.G."/>
            <person name="Nierman W.C."/>
            <person name="Fouts D.E."/>
        </authorList>
    </citation>
    <scope>NUCLEOTIDE SEQUENCE [LARGE SCALE GENOMIC DNA]</scope>
    <source>
        <strain evidence="1 2">200703203</strain>
    </source>
</reference>
<dbReference type="EMBL" id="AHNY02000250">
    <property type="protein sequence ID" value="EMY23291.1"/>
    <property type="molecule type" value="Genomic_DNA"/>
</dbReference>
<gene>
    <name evidence="1" type="ORF">LEP1GSC115_2283</name>
</gene>
<dbReference type="Proteomes" id="UP000012220">
    <property type="component" value="Unassembled WGS sequence"/>
</dbReference>
<name>N1UHB7_LEPIR</name>
<accession>N1UHB7</accession>
<evidence type="ECO:0000313" key="2">
    <source>
        <dbReference type="Proteomes" id="UP000012220"/>
    </source>
</evidence>
<sequence length="69" mass="8207">MNNVKIQKPAETYRRCVFWNFELKREITPAKMIQAKVSQFPSEKFKRAAKVNPKRRYKWIISNISSCDG</sequence>
<dbReference type="AlphaFoldDB" id="N1UHB7"/>
<proteinExistence type="predicted"/>
<evidence type="ECO:0000313" key="1">
    <source>
        <dbReference type="EMBL" id="EMY23291.1"/>
    </source>
</evidence>
<comment type="caution">
    <text evidence="1">The sequence shown here is derived from an EMBL/GenBank/DDBJ whole genome shotgun (WGS) entry which is preliminary data.</text>
</comment>